<dbReference type="Pfam" id="PF00132">
    <property type="entry name" value="Hexapep"/>
    <property type="match status" value="1"/>
</dbReference>
<keyword evidence="7 9" id="KW-0012">Acyltransferase</keyword>
<dbReference type="PANTHER" id="PTHR43480:SF1">
    <property type="entry name" value="ACYL-[ACYL-CARRIER-PROTEIN]--UDP-N-ACETYLGLUCOSAMINE O-ACYLTRANSFERASE, MITOCHONDRIAL-RELATED"/>
    <property type="match status" value="1"/>
</dbReference>
<evidence type="ECO:0000256" key="3">
    <source>
        <dbReference type="ARBA" id="ARBA00022556"/>
    </source>
</evidence>
<dbReference type="InterPro" id="IPR018357">
    <property type="entry name" value="Hexapep_transf_CS"/>
</dbReference>
<dbReference type="Gene3D" id="2.160.10.10">
    <property type="entry name" value="Hexapeptide repeat proteins"/>
    <property type="match status" value="1"/>
</dbReference>
<dbReference type="InterPro" id="IPR037157">
    <property type="entry name" value="Acetyltransf_C_sf"/>
</dbReference>
<dbReference type="SUPFAM" id="SSF51161">
    <property type="entry name" value="Trimeric LpxA-like enzymes"/>
    <property type="match status" value="1"/>
</dbReference>
<evidence type="ECO:0000256" key="2">
    <source>
        <dbReference type="ARBA" id="ARBA00022516"/>
    </source>
</evidence>
<keyword evidence="6" id="KW-0443">Lipid metabolism</keyword>
<dbReference type="InterPro" id="IPR001451">
    <property type="entry name" value="Hexapep"/>
</dbReference>
<dbReference type="NCBIfam" id="NF003657">
    <property type="entry name" value="PRK05289.1"/>
    <property type="match status" value="1"/>
</dbReference>
<evidence type="ECO:0000256" key="1">
    <source>
        <dbReference type="ARBA" id="ARBA00022490"/>
    </source>
</evidence>
<dbReference type="PANTHER" id="PTHR43480">
    <property type="entry name" value="ACYL-[ACYL-CARRIER-PROTEIN]--UDP-N-ACETYLGLUCOSAMINE O-ACYLTRANSFERASE"/>
    <property type="match status" value="1"/>
</dbReference>
<evidence type="ECO:0000256" key="5">
    <source>
        <dbReference type="ARBA" id="ARBA00022737"/>
    </source>
</evidence>
<dbReference type="InterPro" id="IPR029098">
    <property type="entry name" value="Acetyltransf_C"/>
</dbReference>
<feature type="non-terminal residue" evidence="9">
    <location>
        <position position="1"/>
    </location>
</feature>
<name>A0A7C1B0E9_9BACT</name>
<dbReference type="Gene3D" id="1.20.1180.10">
    <property type="entry name" value="Udp N-acetylglucosamine O-acyltransferase, C-terminal domain"/>
    <property type="match status" value="1"/>
</dbReference>
<gene>
    <name evidence="9" type="ORF">ENG14_03145</name>
</gene>
<keyword evidence="1" id="KW-0963">Cytoplasm</keyword>
<dbReference type="Pfam" id="PF13720">
    <property type="entry name" value="Acetyltransf_11"/>
    <property type="match status" value="1"/>
</dbReference>
<proteinExistence type="predicted"/>
<comment type="caution">
    <text evidence="9">The sequence shown here is derived from an EMBL/GenBank/DDBJ whole genome shotgun (WGS) entry which is preliminary data.</text>
</comment>
<dbReference type="InterPro" id="IPR010137">
    <property type="entry name" value="Lipid_A_LpxA"/>
</dbReference>
<evidence type="ECO:0000259" key="8">
    <source>
        <dbReference type="Pfam" id="PF13720"/>
    </source>
</evidence>
<dbReference type="GO" id="GO:0016020">
    <property type="term" value="C:membrane"/>
    <property type="evidence" value="ECO:0007669"/>
    <property type="project" value="GOC"/>
</dbReference>
<keyword evidence="2" id="KW-0444">Lipid biosynthesis</keyword>
<evidence type="ECO:0000256" key="4">
    <source>
        <dbReference type="ARBA" id="ARBA00022679"/>
    </source>
</evidence>
<dbReference type="AlphaFoldDB" id="A0A7C1B0E9"/>
<organism evidence="9">
    <name type="scientific">Thermodesulforhabdus norvegica</name>
    <dbReference type="NCBI Taxonomy" id="39841"/>
    <lineage>
        <taxon>Bacteria</taxon>
        <taxon>Pseudomonadati</taxon>
        <taxon>Thermodesulfobacteriota</taxon>
        <taxon>Syntrophobacteria</taxon>
        <taxon>Syntrophobacterales</taxon>
        <taxon>Thermodesulforhabdaceae</taxon>
        <taxon>Thermodesulforhabdus</taxon>
    </lineage>
</organism>
<dbReference type="GO" id="GO:0008780">
    <property type="term" value="F:acyl-[acyl-carrier-protein]-UDP-N-acetylglucosamine O-acyltransferase activity"/>
    <property type="evidence" value="ECO:0007669"/>
    <property type="project" value="UniProtKB-EC"/>
</dbReference>
<dbReference type="CDD" id="cd03351">
    <property type="entry name" value="LbH_UDP-GlcNAc_AT"/>
    <property type="match status" value="1"/>
</dbReference>
<dbReference type="NCBIfam" id="TIGR01852">
    <property type="entry name" value="lipid_A_lpxA"/>
    <property type="match status" value="1"/>
</dbReference>
<dbReference type="GO" id="GO:0009245">
    <property type="term" value="P:lipid A biosynthetic process"/>
    <property type="evidence" value="ECO:0007669"/>
    <property type="project" value="UniProtKB-KW"/>
</dbReference>
<sequence length="221" mass="23788">PHVVIDGKTTIGDGNLIYPFVSIGYPPQDVSYAGEPTQVIIGSNNTIREGVTIHRGTAKGTGCTRIGNNTYLMAWSHVAHDCVIGNHVIMANGAVLGGHVVIGDHAVLGGLVAVHQFVRIGEYAFIGGKSAISMDVPPYMLVAGERTTKIYGPNRVGLKRKGFSDETIQALKKAYKILFRSKLPLATAIAEVREQVGNLEAVDKLLRFLESHSFRGIIRKG</sequence>
<protein>
    <submittedName>
        <fullName evidence="9">Acyl-ACP--UDP-N-acetylglucosamine O-acyltransferase</fullName>
        <ecNumber evidence="9">2.3.1.129</ecNumber>
    </submittedName>
</protein>
<accession>A0A7C1B0E9</accession>
<evidence type="ECO:0000256" key="6">
    <source>
        <dbReference type="ARBA" id="ARBA00023098"/>
    </source>
</evidence>
<feature type="domain" description="UDP N-acetylglucosamine O-acyltransferase C-terminal" evidence="8">
    <location>
        <begin position="135"/>
        <end position="218"/>
    </location>
</feature>
<dbReference type="Proteomes" id="UP000886355">
    <property type="component" value="Unassembled WGS sequence"/>
</dbReference>
<keyword evidence="4 9" id="KW-0808">Transferase</keyword>
<reference evidence="9" key="1">
    <citation type="journal article" date="2020" name="mSystems">
        <title>Genome- and Community-Level Interaction Insights into Carbon Utilization and Element Cycling Functions of Hydrothermarchaeota in Hydrothermal Sediment.</title>
        <authorList>
            <person name="Zhou Z."/>
            <person name="Liu Y."/>
            <person name="Xu W."/>
            <person name="Pan J."/>
            <person name="Luo Z.H."/>
            <person name="Li M."/>
        </authorList>
    </citation>
    <scope>NUCLEOTIDE SEQUENCE [LARGE SCALE GENOMIC DNA]</scope>
    <source>
        <strain evidence="9">HyVt-19</strain>
    </source>
</reference>
<dbReference type="InterPro" id="IPR011004">
    <property type="entry name" value="Trimer_LpxA-like_sf"/>
</dbReference>
<keyword evidence="5" id="KW-0677">Repeat</keyword>
<evidence type="ECO:0000313" key="9">
    <source>
        <dbReference type="EMBL" id="HDL89880.1"/>
    </source>
</evidence>
<dbReference type="PIRSF" id="PIRSF000456">
    <property type="entry name" value="UDP-GlcNAc_acltr"/>
    <property type="match status" value="1"/>
</dbReference>
<dbReference type="EC" id="2.3.1.129" evidence="9"/>
<dbReference type="PROSITE" id="PS00101">
    <property type="entry name" value="HEXAPEP_TRANSFERASES"/>
    <property type="match status" value="1"/>
</dbReference>
<dbReference type="EMBL" id="DQZW01000147">
    <property type="protein sequence ID" value="HDL89880.1"/>
    <property type="molecule type" value="Genomic_DNA"/>
</dbReference>
<keyword evidence="3" id="KW-0441">Lipid A biosynthesis</keyword>
<evidence type="ECO:0000256" key="7">
    <source>
        <dbReference type="ARBA" id="ARBA00023315"/>
    </source>
</evidence>